<dbReference type="Gene3D" id="2.60.120.650">
    <property type="entry name" value="Cupin"/>
    <property type="match status" value="1"/>
</dbReference>
<evidence type="ECO:0000313" key="7">
    <source>
        <dbReference type="Proteomes" id="UP001642484"/>
    </source>
</evidence>
<dbReference type="InterPro" id="IPR018247">
    <property type="entry name" value="EF_Hand_1_Ca_BS"/>
</dbReference>
<name>A0ABP0M2X3_9DINO</name>
<dbReference type="InterPro" id="IPR003347">
    <property type="entry name" value="JmjC_dom"/>
</dbReference>
<dbReference type="SUPFAM" id="SSF48403">
    <property type="entry name" value="Ankyrin repeat"/>
    <property type="match status" value="1"/>
</dbReference>
<evidence type="ECO:0000256" key="2">
    <source>
        <dbReference type="ARBA" id="ARBA00023043"/>
    </source>
</evidence>
<feature type="domain" description="JmjC" evidence="5">
    <location>
        <begin position="60"/>
        <end position="230"/>
    </location>
</feature>
<dbReference type="InterPro" id="IPR001623">
    <property type="entry name" value="DnaJ_domain"/>
</dbReference>
<keyword evidence="7" id="KW-1185">Reference proteome</keyword>
<evidence type="ECO:0000313" key="6">
    <source>
        <dbReference type="EMBL" id="CAK9045837.1"/>
    </source>
</evidence>
<dbReference type="PROSITE" id="PS51184">
    <property type="entry name" value="JMJC"/>
    <property type="match status" value="1"/>
</dbReference>
<keyword evidence="1" id="KW-0677">Repeat</keyword>
<dbReference type="InterPro" id="IPR036770">
    <property type="entry name" value="Ankyrin_rpt-contain_sf"/>
</dbReference>
<evidence type="ECO:0000259" key="5">
    <source>
        <dbReference type="PROSITE" id="PS51184"/>
    </source>
</evidence>
<protein>
    <submittedName>
        <fullName evidence="6">Uncharacterized protein</fullName>
    </submittedName>
</protein>
<dbReference type="Proteomes" id="UP001642484">
    <property type="component" value="Unassembled WGS sequence"/>
</dbReference>
<proteinExistence type="predicted"/>
<dbReference type="PANTHER" id="PTHR24178">
    <property type="entry name" value="MOLTING PROTEIN MLT-4"/>
    <property type="match status" value="1"/>
</dbReference>
<comment type="caution">
    <text evidence="6">The sequence shown here is derived from an EMBL/GenBank/DDBJ whole genome shotgun (WGS) entry which is preliminary data.</text>
</comment>
<dbReference type="SMART" id="SM00248">
    <property type="entry name" value="ANK"/>
    <property type="match status" value="3"/>
</dbReference>
<dbReference type="InterPro" id="IPR002110">
    <property type="entry name" value="Ankyrin_rpt"/>
</dbReference>
<dbReference type="SUPFAM" id="SSF51197">
    <property type="entry name" value="Clavaminate synthase-like"/>
    <property type="match status" value="1"/>
</dbReference>
<dbReference type="PROSITE" id="PS00018">
    <property type="entry name" value="EF_HAND_1"/>
    <property type="match status" value="1"/>
</dbReference>
<accession>A0ABP0M2X3</accession>
<feature type="region of interest" description="Disordered" evidence="3">
    <location>
        <begin position="467"/>
        <end position="491"/>
    </location>
</feature>
<evidence type="ECO:0000259" key="4">
    <source>
        <dbReference type="PROSITE" id="PS50076"/>
    </source>
</evidence>
<dbReference type="SUPFAM" id="SSF46565">
    <property type="entry name" value="Chaperone J-domain"/>
    <property type="match status" value="1"/>
</dbReference>
<feature type="domain" description="J" evidence="4">
    <location>
        <begin position="668"/>
        <end position="757"/>
    </location>
</feature>
<dbReference type="Pfam" id="PF08007">
    <property type="entry name" value="JmjC_2"/>
    <property type="match status" value="1"/>
</dbReference>
<dbReference type="InterPro" id="IPR036869">
    <property type="entry name" value="J_dom_sf"/>
</dbReference>
<reference evidence="6 7" key="1">
    <citation type="submission" date="2024-02" db="EMBL/GenBank/DDBJ databases">
        <authorList>
            <person name="Chen Y."/>
            <person name="Shah S."/>
            <person name="Dougan E. K."/>
            <person name="Thang M."/>
            <person name="Chan C."/>
        </authorList>
    </citation>
    <scope>NUCLEOTIDE SEQUENCE [LARGE SCALE GENOMIC DNA]</scope>
</reference>
<evidence type="ECO:0000256" key="1">
    <source>
        <dbReference type="ARBA" id="ARBA00022737"/>
    </source>
</evidence>
<dbReference type="SMART" id="SM00271">
    <property type="entry name" value="DnaJ"/>
    <property type="match status" value="1"/>
</dbReference>
<organism evidence="6 7">
    <name type="scientific">Durusdinium trenchii</name>
    <dbReference type="NCBI Taxonomy" id="1381693"/>
    <lineage>
        <taxon>Eukaryota</taxon>
        <taxon>Sar</taxon>
        <taxon>Alveolata</taxon>
        <taxon>Dinophyceae</taxon>
        <taxon>Suessiales</taxon>
        <taxon>Symbiodiniaceae</taxon>
        <taxon>Durusdinium</taxon>
    </lineage>
</organism>
<sequence>MALEGWSCERLSQEFPDAKMRREYDWDQNLQDFSKMSWTSAQEQGEDADERLRQDSSAPPFAPFYWGVREHQQGNLGSKKVMKRIRDLITTSVPSFMDKKNAASLFDNAEFWMGAKGTGARAHMDSHCISTLSVVLHGERRWRIGPVPRLPKGAGRSPKGEVVFDDGVAYQLGWKPMFEFTLKEGEAVLFPPGWIHETLNTAEGCTIALTTQFDIPVPVRYYRTFYNRLRRVGDLNACWEWMVKWAGGKVSKDLAQAKTMAQEMFSKTGAKLKQQQVDFFDLNEDGNVTQDEFVSTFVAWTATEQAIKKEKPKSLPKCDMAWDDKQQCPQPPIPLKLQRIIRANAIQCMMPLAEAPLADAATIAAAVALLQPQIAGGAGYGALRSASISSPPAPYGKAPSVNPCGAGIAAQVDANAALSAIPGLDPATLAAIAEALGNFSSAPAQATGNLQGLQGLDLNLAGVGPAPNSGGLLGPRPPRNPPGVIGRRPRPKAVPAPLPALREEDVANSYALLEAAEARDEGRCRALVQHPNFRHVNQKTKEGRTALHLVMLKKLPEDLCLAIAKHKDFNEVNAVDTFGYTQLILAASKGMSQVCKAILDRDDFVGINAQDKWGATALHWAADQDLAEVCEKILSHPEFVEGNRRAWSFAFEDKTALDVALNHMDESGARDVLGLAEAEAYNAAAVRRAYRRMALLCHPDKHLHKSGKSEEDAKQRFRDITSAKNLLLERQLPLGKSEVKRPLSARAEASLNYEKLSLVYQPEVPEPMVTPVEGTGAYTGTVKSFNAREPCECY</sequence>
<dbReference type="EMBL" id="CAXAMN010015447">
    <property type="protein sequence ID" value="CAK9045837.1"/>
    <property type="molecule type" value="Genomic_DNA"/>
</dbReference>
<gene>
    <name evidence="6" type="ORF">CCMP2556_LOCUS23895</name>
</gene>
<keyword evidence="2" id="KW-0040">ANK repeat</keyword>
<dbReference type="Gene3D" id="1.25.40.20">
    <property type="entry name" value="Ankyrin repeat-containing domain"/>
    <property type="match status" value="1"/>
</dbReference>
<dbReference type="Pfam" id="PF12796">
    <property type="entry name" value="Ank_2"/>
    <property type="match status" value="1"/>
</dbReference>
<dbReference type="Gene3D" id="1.10.287.110">
    <property type="entry name" value="DnaJ domain"/>
    <property type="match status" value="1"/>
</dbReference>
<feature type="region of interest" description="Disordered" evidence="3">
    <location>
        <begin position="35"/>
        <end position="57"/>
    </location>
</feature>
<evidence type="ECO:0000256" key="3">
    <source>
        <dbReference type="SAM" id="MobiDB-lite"/>
    </source>
</evidence>
<dbReference type="PROSITE" id="PS50076">
    <property type="entry name" value="DNAJ_2"/>
    <property type="match status" value="1"/>
</dbReference>
<dbReference type="Pfam" id="PF00226">
    <property type="entry name" value="DnaJ"/>
    <property type="match status" value="1"/>
</dbReference>